<accession>A0A1V6N9L5</accession>
<gene>
    <name evidence="2" type="ORF">PENPOL_c017G03691</name>
</gene>
<dbReference type="Pfam" id="PF11374">
    <property type="entry name" value="DUF3176"/>
    <property type="match status" value="1"/>
</dbReference>
<dbReference type="AlphaFoldDB" id="A0A1V6N9L5"/>
<feature type="transmembrane region" description="Helical" evidence="1">
    <location>
        <begin position="152"/>
        <end position="179"/>
    </location>
</feature>
<feature type="transmembrane region" description="Helical" evidence="1">
    <location>
        <begin position="506"/>
        <end position="528"/>
    </location>
</feature>
<feature type="transmembrane region" description="Helical" evidence="1">
    <location>
        <begin position="99"/>
        <end position="120"/>
    </location>
</feature>
<sequence>MPLTGVSRLNKMALSKEEYQLTYVRLDDPSGTATNAKRKSRPLSVTEQQAILQSQTNFFGSSWTFEILNCLIAVAFLVAIILVLYNFDGKPVPDWPYGITLNALVSVLSTAMKAGMVCMATEALSQLKWSWFSQGNKLSDLALLDAASRGPVGALVALFCFVPRHLVTFGCLVLVIAAATDPFVQQVMGILGRSVPTHGNASIQVCNSSLYNDYGLGEGPGMNKAPLSTIGAIYSGIFQEQSANSKNSLIECATGNCTFAPYQSLGICSRCANITDSLTLRKVDGATPAQEMYNYKLPNSFAFRTSTTEKYVMNSTYLRPLVSLNTTGLASILNFTAITSSGYSVPPTVSATECSLYFCVESYHAAVKGGAFTEKLTSTEGTSNYSSLSLKDFEIVPNSCYVNDTQQESTHSPECAFKVNWLSTLALSNSITPLLKGTGSLFVSNRPSWSSDSIEALYGIYGNYTEINLVFQSLAASLTSHARSKVCKASHGGTAWSTVSYVHVRWLWMILPITLVFLSSLFLIVTIFHTRRDYIWKSSPLALLFSNLDLEGPNPFRTDPTLKGIEQTSRQMDVRLETSSDGPRIRVVPVS</sequence>
<feature type="transmembrane region" description="Helical" evidence="1">
    <location>
        <begin position="67"/>
        <end position="87"/>
    </location>
</feature>
<name>A0A1V6N9L5_PENPO</name>
<organism evidence="2 3">
    <name type="scientific">Penicillium polonicum</name>
    <dbReference type="NCBI Taxonomy" id="60169"/>
    <lineage>
        <taxon>Eukaryota</taxon>
        <taxon>Fungi</taxon>
        <taxon>Dikarya</taxon>
        <taxon>Ascomycota</taxon>
        <taxon>Pezizomycotina</taxon>
        <taxon>Eurotiomycetes</taxon>
        <taxon>Eurotiomycetidae</taxon>
        <taxon>Eurotiales</taxon>
        <taxon>Aspergillaceae</taxon>
        <taxon>Penicillium</taxon>
    </lineage>
</organism>
<proteinExistence type="predicted"/>
<reference evidence="3" key="1">
    <citation type="journal article" date="2017" name="Nat. Microbiol.">
        <title>Global analysis of biosynthetic gene clusters reveals vast potential of secondary metabolite production in Penicillium species.</title>
        <authorList>
            <person name="Nielsen J.C."/>
            <person name="Grijseels S."/>
            <person name="Prigent S."/>
            <person name="Ji B."/>
            <person name="Dainat J."/>
            <person name="Nielsen K.F."/>
            <person name="Frisvad J.C."/>
            <person name="Workman M."/>
            <person name="Nielsen J."/>
        </authorList>
    </citation>
    <scope>NUCLEOTIDE SEQUENCE [LARGE SCALE GENOMIC DNA]</scope>
    <source>
        <strain evidence="3">IBT 4502</strain>
    </source>
</reference>
<dbReference type="OrthoDB" id="5376804at2759"/>
<keyword evidence="3" id="KW-1185">Reference proteome</keyword>
<evidence type="ECO:0000313" key="3">
    <source>
        <dbReference type="Proteomes" id="UP000191408"/>
    </source>
</evidence>
<dbReference type="InterPro" id="IPR021514">
    <property type="entry name" value="DUF3176"/>
</dbReference>
<keyword evidence="1" id="KW-0472">Membrane</keyword>
<dbReference type="Proteomes" id="UP000191408">
    <property type="component" value="Unassembled WGS sequence"/>
</dbReference>
<comment type="caution">
    <text evidence="2">The sequence shown here is derived from an EMBL/GenBank/DDBJ whole genome shotgun (WGS) entry which is preliminary data.</text>
</comment>
<evidence type="ECO:0000256" key="1">
    <source>
        <dbReference type="SAM" id="Phobius"/>
    </source>
</evidence>
<keyword evidence="1" id="KW-1133">Transmembrane helix</keyword>
<keyword evidence="1" id="KW-0812">Transmembrane</keyword>
<dbReference type="STRING" id="60169.A0A1V6N9L5"/>
<dbReference type="PANTHER" id="PTHR35394:SF5">
    <property type="entry name" value="DUF3176 DOMAIN-CONTAINING PROTEIN"/>
    <property type="match status" value="1"/>
</dbReference>
<evidence type="ECO:0000313" key="2">
    <source>
        <dbReference type="EMBL" id="OQD61374.1"/>
    </source>
</evidence>
<protein>
    <submittedName>
        <fullName evidence="2">Uncharacterized protein</fullName>
    </submittedName>
</protein>
<dbReference type="EMBL" id="MDYM01000017">
    <property type="protein sequence ID" value="OQD61374.1"/>
    <property type="molecule type" value="Genomic_DNA"/>
</dbReference>
<dbReference type="PANTHER" id="PTHR35394">
    <property type="entry name" value="DUF3176 DOMAIN-CONTAINING PROTEIN"/>
    <property type="match status" value="1"/>
</dbReference>